<sequence>MRVPQNRIAEGFFQSCQFLGKRLMIRLPDVGQDIGPGLRIGGFSRLEQRFAIEKDVRIKPGSGGGVQRLIVRRAGLNQPRKRE</sequence>
<dbReference type="AlphaFoldDB" id="A0A2X3KYR4"/>
<name>A0A2X3KYR4_9ENTR</name>
<dbReference type="EMBL" id="UAVU01000009">
    <property type="protein sequence ID" value="SQC92710.1"/>
    <property type="molecule type" value="Genomic_DNA"/>
</dbReference>
<proteinExistence type="predicted"/>
<protein>
    <submittedName>
        <fullName evidence="1">Uncharacterized protein</fullName>
    </submittedName>
</protein>
<accession>A0A2X3KYR4</accession>
<evidence type="ECO:0000313" key="1">
    <source>
        <dbReference type="EMBL" id="SQC92710.1"/>
    </source>
</evidence>
<dbReference type="Proteomes" id="UP000251197">
    <property type="component" value="Unassembled WGS sequence"/>
</dbReference>
<gene>
    <name evidence="1" type="ORF">NCTC12120_05910</name>
</gene>
<evidence type="ECO:0000313" key="2">
    <source>
        <dbReference type="Proteomes" id="UP000251197"/>
    </source>
</evidence>
<reference evidence="1 2" key="1">
    <citation type="submission" date="2018-06" db="EMBL/GenBank/DDBJ databases">
        <authorList>
            <consortium name="Pathogen Informatics"/>
            <person name="Doyle S."/>
        </authorList>
    </citation>
    <scope>NUCLEOTIDE SEQUENCE [LARGE SCALE GENOMIC DNA]</scope>
    <source>
        <strain evidence="1 2">NCTC12120</strain>
    </source>
</reference>
<organism evidence="1 2">
    <name type="scientific">Cedecea neteri</name>
    <dbReference type="NCBI Taxonomy" id="158822"/>
    <lineage>
        <taxon>Bacteria</taxon>
        <taxon>Pseudomonadati</taxon>
        <taxon>Pseudomonadota</taxon>
        <taxon>Gammaproteobacteria</taxon>
        <taxon>Enterobacterales</taxon>
        <taxon>Enterobacteriaceae</taxon>
        <taxon>Cedecea</taxon>
    </lineage>
</organism>